<gene>
    <name evidence="2" type="ordered locus">DEHA2C08932g</name>
</gene>
<dbReference type="RefSeq" id="XP_458065.2">
    <property type="nucleotide sequence ID" value="XM_458065.1"/>
</dbReference>
<dbReference type="OrthoDB" id="4021409at2759"/>
<dbReference type="KEGG" id="dha:DEHA2C08932g"/>
<evidence type="ECO:0000313" key="2">
    <source>
        <dbReference type="EMBL" id="CAG86136.2"/>
    </source>
</evidence>
<dbReference type="InParanoid" id="Q6BUQ4"/>
<dbReference type="OMA" id="DWYHNSP"/>
<dbReference type="GeneID" id="2900013"/>
<proteinExistence type="predicted"/>
<dbReference type="VEuPathDB" id="FungiDB:DEHA2C08932g"/>
<dbReference type="EMBL" id="CR382135">
    <property type="protein sequence ID" value="CAG86136.2"/>
    <property type="molecule type" value="Genomic_DNA"/>
</dbReference>
<dbReference type="eggNOG" id="ENOG502RPWZ">
    <property type="taxonomic scope" value="Eukaryota"/>
</dbReference>
<accession>Q6BUQ4</accession>
<dbReference type="AlphaFoldDB" id="Q6BUQ4"/>
<dbReference type="Proteomes" id="UP000000599">
    <property type="component" value="Chromosome C"/>
</dbReference>
<dbReference type="HOGENOM" id="CLU_519731_0_0_1"/>
<sequence length="524" mass="58358">MVSLFDMMSQKPTFNHLSTSIPSLDSLLMKTISNGIYDFESVPNCTGVSFVVGSLIVSHLSHSSENRAIIIDTLHPFPWHSVVKNEKFQDEWLDNKLISYTADTFAKLFALLMSDKLDGPKESTIVVINNFHELLELYKLELSAAYEEALLKFQVLTNSILINSREKSKAEGYQPKLPEIPAQSALLRENPALKYQSHASTLTNMISQYTYKNSSICILLGYLSSKYQNYRPKPFLTNGSGYDSQVPSSASSSTPLSQARPSSSYGSGRLVLSASLGGNYTPTNSASASMSRKTSSSTNSSLDSFITSRLIFYKDWYHKTPHFKDNHTLQQDEMQKRLISSSQLKMVFAVKTINLHQMGSENGPVYFDYDNGYYDDFEEEDEINGAPETRNIKIIDLSGSTSIPTDGTPEPMPPLQPSIVHSPNTPHPEATGTNGISSHLHDSRIEKERFLPSSPNLTESQINTFLPSTDSQNISKSQLSQLVQENQHEFPEAKNREDLESEIDASDDEIMGSLLVNIVDEATN</sequence>
<organism evidence="2 3">
    <name type="scientific">Debaryomyces hansenii (strain ATCC 36239 / CBS 767 / BCRC 21394 / JCM 1990 / NBRC 0083 / IGC 2968)</name>
    <name type="common">Yeast</name>
    <name type="synonym">Torulaspora hansenii</name>
    <dbReference type="NCBI Taxonomy" id="284592"/>
    <lineage>
        <taxon>Eukaryota</taxon>
        <taxon>Fungi</taxon>
        <taxon>Dikarya</taxon>
        <taxon>Ascomycota</taxon>
        <taxon>Saccharomycotina</taxon>
        <taxon>Pichiomycetes</taxon>
        <taxon>Debaryomycetaceae</taxon>
        <taxon>Debaryomyces</taxon>
    </lineage>
</organism>
<keyword evidence="3" id="KW-1185">Reference proteome</keyword>
<protein>
    <submittedName>
        <fullName evidence="2">DEHA2C08932p</fullName>
    </submittedName>
</protein>
<name>Q6BUQ4_DEBHA</name>
<feature type="compositionally biased region" description="Low complexity" evidence="1">
    <location>
        <begin position="244"/>
        <end position="259"/>
    </location>
</feature>
<feature type="region of interest" description="Disordered" evidence="1">
    <location>
        <begin position="241"/>
        <end position="265"/>
    </location>
</feature>
<evidence type="ECO:0000313" key="3">
    <source>
        <dbReference type="Proteomes" id="UP000000599"/>
    </source>
</evidence>
<reference evidence="2 3" key="1">
    <citation type="journal article" date="2004" name="Nature">
        <title>Genome evolution in yeasts.</title>
        <authorList>
            <consortium name="Genolevures"/>
            <person name="Dujon B."/>
            <person name="Sherman D."/>
            <person name="Fischer G."/>
            <person name="Durrens P."/>
            <person name="Casaregola S."/>
            <person name="Lafontaine I."/>
            <person name="de Montigny J."/>
            <person name="Marck C."/>
            <person name="Neuveglise C."/>
            <person name="Talla E."/>
            <person name="Goffard N."/>
            <person name="Frangeul L."/>
            <person name="Aigle M."/>
            <person name="Anthouard V."/>
            <person name="Babour A."/>
            <person name="Barbe V."/>
            <person name="Barnay S."/>
            <person name="Blanchin S."/>
            <person name="Beckerich J.M."/>
            <person name="Beyne E."/>
            <person name="Bleykasten C."/>
            <person name="Boisrame A."/>
            <person name="Boyer J."/>
            <person name="Cattolico L."/>
            <person name="Confanioleri F."/>
            <person name="de Daruvar A."/>
            <person name="Despons L."/>
            <person name="Fabre E."/>
            <person name="Fairhead C."/>
            <person name="Ferry-Dumazet H."/>
            <person name="Groppi A."/>
            <person name="Hantraye F."/>
            <person name="Hennequin C."/>
            <person name="Jauniaux N."/>
            <person name="Joyet P."/>
            <person name="Kachouri R."/>
            <person name="Kerrest A."/>
            <person name="Koszul R."/>
            <person name="Lemaire M."/>
            <person name="Lesur I."/>
            <person name="Ma L."/>
            <person name="Muller H."/>
            <person name="Nicaud J.M."/>
            <person name="Nikolski M."/>
            <person name="Oztas S."/>
            <person name="Ozier-Kalogeropoulos O."/>
            <person name="Pellenz S."/>
            <person name="Potier S."/>
            <person name="Richard G.F."/>
            <person name="Straub M.L."/>
            <person name="Suleau A."/>
            <person name="Swennene D."/>
            <person name="Tekaia F."/>
            <person name="Wesolowski-Louvel M."/>
            <person name="Westhof E."/>
            <person name="Wirth B."/>
            <person name="Zeniou-Meyer M."/>
            <person name="Zivanovic I."/>
            <person name="Bolotin-Fukuhara M."/>
            <person name="Thierry A."/>
            <person name="Bouchier C."/>
            <person name="Caudron B."/>
            <person name="Scarpelli C."/>
            <person name="Gaillardin C."/>
            <person name="Weissenbach J."/>
            <person name="Wincker P."/>
            <person name="Souciet J.L."/>
        </authorList>
    </citation>
    <scope>NUCLEOTIDE SEQUENCE [LARGE SCALE GENOMIC DNA]</scope>
    <source>
        <strain evidence="3">ATCC 36239 / CBS 767 / BCRC 21394 / JCM 1990 / NBRC 0083 / IGC 2968</strain>
    </source>
</reference>
<evidence type="ECO:0000256" key="1">
    <source>
        <dbReference type="SAM" id="MobiDB-lite"/>
    </source>
</evidence>